<dbReference type="Proteomes" id="UP000664859">
    <property type="component" value="Unassembled WGS sequence"/>
</dbReference>
<dbReference type="Pfam" id="PF00175">
    <property type="entry name" value="NAD_binding_1"/>
    <property type="match status" value="1"/>
</dbReference>
<dbReference type="InterPro" id="IPR039261">
    <property type="entry name" value="FNR_nucleotide-bd"/>
</dbReference>
<evidence type="ECO:0000256" key="1">
    <source>
        <dbReference type="ARBA" id="ARBA00001974"/>
    </source>
</evidence>
<dbReference type="SUPFAM" id="SSF52343">
    <property type="entry name" value="Ferredoxin reductase-like, C-terminal NADP-linked domain"/>
    <property type="match status" value="1"/>
</dbReference>
<dbReference type="InterPro" id="IPR008333">
    <property type="entry name" value="Cbr1-like_FAD-bd_dom"/>
</dbReference>
<evidence type="ECO:0000313" key="10">
    <source>
        <dbReference type="Proteomes" id="UP000664859"/>
    </source>
</evidence>
<protein>
    <recommendedName>
        <fullName evidence="7">NADH-cytochrome b5 reductase</fullName>
        <ecNumber evidence="7">1.6.2.2</ecNumber>
    </recommendedName>
</protein>
<dbReference type="GO" id="GO:0071949">
    <property type="term" value="F:FAD binding"/>
    <property type="evidence" value="ECO:0007669"/>
    <property type="project" value="TreeGrafter"/>
</dbReference>
<dbReference type="SUPFAM" id="SSF63380">
    <property type="entry name" value="Riboflavin synthase domain-like"/>
    <property type="match status" value="1"/>
</dbReference>
<comment type="catalytic activity">
    <reaction evidence="7">
        <text>2 Fe(III)-[cytochrome b5] + NADH = 2 Fe(II)-[cytochrome b5] + NAD(+) + H(+)</text>
        <dbReference type="Rhea" id="RHEA:46680"/>
        <dbReference type="Rhea" id="RHEA-COMP:10438"/>
        <dbReference type="Rhea" id="RHEA-COMP:10439"/>
        <dbReference type="ChEBI" id="CHEBI:15378"/>
        <dbReference type="ChEBI" id="CHEBI:29033"/>
        <dbReference type="ChEBI" id="CHEBI:29034"/>
        <dbReference type="ChEBI" id="CHEBI:57540"/>
        <dbReference type="ChEBI" id="CHEBI:57945"/>
        <dbReference type="EC" id="1.6.2.2"/>
    </reaction>
</comment>
<name>A0A836C990_9STRA</name>
<keyword evidence="3 6" id="KW-0274">FAD</keyword>
<comment type="cofactor">
    <cofactor evidence="1 6 7">
        <name>FAD</name>
        <dbReference type="ChEBI" id="CHEBI:57692"/>
    </cofactor>
</comment>
<dbReference type="PANTHER" id="PTHR19370">
    <property type="entry name" value="NADH-CYTOCHROME B5 REDUCTASE"/>
    <property type="match status" value="1"/>
</dbReference>
<sequence length="278" mass="29522">MLSAAAPEHARDAWTRCALLRRERISRTAHRFTFAPADPRFAAQCLPGQHLQLSISDAATGAHGAARSFTPVSIAPDGTFDVVFRVYSYSSSSSSSTSSGDVPHSSTFTETLEALPVGGFIEASTPRGRLRYIAAGIYQISGRAQRATNIGFVAAGTGITPVYAALQAALGNPADATRFTLVYASRSRGEALLSAELEDAAERAGGRLRVVHVLSRDQDAAMTTTVYGRLDEAKLSAYLPAPSVETLLMVCGPPAMVHGLVLPALKSLQHDDEQVFVF</sequence>
<dbReference type="InterPro" id="IPR001709">
    <property type="entry name" value="Flavoprot_Pyr_Nucl_cyt_Rdtase"/>
</dbReference>
<dbReference type="Gene3D" id="2.40.30.10">
    <property type="entry name" value="Translation factors"/>
    <property type="match status" value="1"/>
</dbReference>
<dbReference type="EMBL" id="JAFCMP010000521">
    <property type="protein sequence ID" value="KAG5177820.1"/>
    <property type="molecule type" value="Genomic_DNA"/>
</dbReference>
<dbReference type="CDD" id="cd06183">
    <property type="entry name" value="cyt_b5_reduct_like"/>
    <property type="match status" value="1"/>
</dbReference>
<reference evidence="9" key="1">
    <citation type="submission" date="2021-02" db="EMBL/GenBank/DDBJ databases">
        <title>First Annotated Genome of the Yellow-green Alga Tribonema minus.</title>
        <authorList>
            <person name="Mahan K.M."/>
        </authorList>
    </citation>
    <scope>NUCLEOTIDE SEQUENCE</scope>
    <source>
        <strain evidence="9">UTEX B ZZ1240</strain>
    </source>
</reference>
<evidence type="ECO:0000256" key="4">
    <source>
        <dbReference type="ARBA" id="ARBA00023002"/>
    </source>
</evidence>
<evidence type="ECO:0000256" key="7">
    <source>
        <dbReference type="RuleBase" id="RU361226"/>
    </source>
</evidence>
<feature type="binding site" evidence="6">
    <location>
        <position position="83"/>
    </location>
    <ligand>
        <name>FAD</name>
        <dbReference type="ChEBI" id="CHEBI:57692"/>
    </ligand>
</feature>
<evidence type="ECO:0000313" key="9">
    <source>
        <dbReference type="EMBL" id="KAG5177820.1"/>
    </source>
</evidence>
<dbReference type="OrthoDB" id="432685at2759"/>
<evidence type="ECO:0000256" key="3">
    <source>
        <dbReference type="ARBA" id="ARBA00022827"/>
    </source>
</evidence>
<dbReference type="PRINTS" id="PR00371">
    <property type="entry name" value="FPNCR"/>
</dbReference>
<evidence type="ECO:0000259" key="8">
    <source>
        <dbReference type="PROSITE" id="PS51384"/>
    </source>
</evidence>
<dbReference type="Pfam" id="PF00970">
    <property type="entry name" value="FAD_binding_6"/>
    <property type="match status" value="1"/>
</dbReference>
<feature type="domain" description="FAD-binding FR-type" evidence="8">
    <location>
        <begin position="12"/>
        <end position="133"/>
    </location>
</feature>
<feature type="binding site" evidence="6">
    <location>
        <position position="67"/>
    </location>
    <ligand>
        <name>FAD</name>
        <dbReference type="ChEBI" id="CHEBI:57692"/>
    </ligand>
</feature>
<dbReference type="InterPro" id="IPR017927">
    <property type="entry name" value="FAD-bd_FR_type"/>
</dbReference>
<evidence type="ECO:0000256" key="6">
    <source>
        <dbReference type="PIRSR" id="PIRSR601834-1"/>
    </source>
</evidence>
<dbReference type="PANTHER" id="PTHR19370:SF185">
    <property type="entry name" value="NADH-CYTOCHROME B5 REDUCTASE"/>
    <property type="match status" value="1"/>
</dbReference>
<dbReference type="PRINTS" id="PR00406">
    <property type="entry name" value="CYTB5RDTASE"/>
</dbReference>
<feature type="binding site" evidence="6">
    <location>
        <position position="160"/>
    </location>
    <ligand>
        <name>FAD</name>
        <dbReference type="ChEBI" id="CHEBI:57692"/>
    </ligand>
</feature>
<dbReference type="GO" id="GO:0090524">
    <property type="term" value="F:cytochrome-b5 reductase activity, acting on NADH"/>
    <property type="evidence" value="ECO:0007669"/>
    <property type="project" value="UniProtKB-EC"/>
</dbReference>
<keyword evidence="4 7" id="KW-0560">Oxidoreductase</keyword>
<evidence type="ECO:0000256" key="5">
    <source>
        <dbReference type="ARBA" id="ARBA00023027"/>
    </source>
</evidence>
<comment type="caution">
    <text evidence="9">The sequence shown here is derived from an EMBL/GenBank/DDBJ whole genome shotgun (WGS) entry which is preliminary data.</text>
</comment>
<comment type="similarity">
    <text evidence="7">Belongs to the flavoprotein pyridine nucleotide cytochrome reductase family.</text>
</comment>
<dbReference type="InterPro" id="IPR001834">
    <property type="entry name" value="CBR-like"/>
</dbReference>
<keyword evidence="2 6" id="KW-0285">Flavoprotein</keyword>
<dbReference type="InterPro" id="IPR001433">
    <property type="entry name" value="OxRdtase_FAD/NAD-bd"/>
</dbReference>
<gene>
    <name evidence="9" type="ORF">JKP88DRAFT_169722</name>
</gene>
<accession>A0A836C990</accession>
<dbReference type="PROSITE" id="PS51384">
    <property type="entry name" value="FAD_FR"/>
    <property type="match status" value="1"/>
</dbReference>
<dbReference type="EC" id="1.6.2.2" evidence="7"/>
<dbReference type="InterPro" id="IPR017938">
    <property type="entry name" value="Riboflavin_synthase-like_b-brl"/>
</dbReference>
<evidence type="ECO:0000256" key="2">
    <source>
        <dbReference type="ARBA" id="ARBA00022630"/>
    </source>
</evidence>
<dbReference type="Gene3D" id="3.40.50.80">
    <property type="entry name" value="Nucleotide-binding domain of ferredoxin-NADP reductase (FNR) module"/>
    <property type="match status" value="1"/>
</dbReference>
<keyword evidence="10" id="KW-1185">Reference proteome</keyword>
<keyword evidence="5 7" id="KW-0520">NAD</keyword>
<dbReference type="AlphaFoldDB" id="A0A836C990"/>
<organism evidence="9 10">
    <name type="scientific">Tribonema minus</name>
    <dbReference type="NCBI Taxonomy" id="303371"/>
    <lineage>
        <taxon>Eukaryota</taxon>
        <taxon>Sar</taxon>
        <taxon>Stramenopiles</taxon>
        <taxon>Ochrophyta</taxon>
        <taxon>PX clade</taxon>
        <taxon>Xanthophyceae</taxon>
        <taxon>Tribonematales</taxon>
        <taxon>Tribonemataceae</taxon>
        <taxon>Tribonema</taxon>
    </lineage>
</organism>
<proteinExistence type="inferred from homology"/>